<evidence type="ECO:0008006" key="5">
    <source>
        <dbReference type="Google" id="ProtNLM"/>
    </source>
</evidence>
<sequence>MPLDNNEGETTPLLRPTTPPAVGPKRLNGISRATLIIPVILVTRFSVHLPVTTTVQIIETITCQLWYKNNHPIGSELPPDACSAGPVKQSFTAAMTFLGIIEAVGILISLTTSGYLAARYGRKPVMLAYFGLYIMGVLALLIAQESDGPIVYPLLIIWLILHSLTDVLPLELISNMYVVDVVDPEERYALFYCI</sequence>
<feature type="region of interest" description="Disordered" evidence="1">
    <location>
        <begin position="1"/>
        <end position="21"/>
    </location>
</feature>
<keyword evidence="4" id="KW-1185">Reference proteome</keyword>
<dbReference type="Proteomes" id="UP000054279">
    <property type="component" value="Unassembled WGS sequence"/>
</dbReference>
<organism evidence="3 4">
    <name type="scientific">Sphaerobolus stellatus (strain SS14)</name>
    <dbReference type="NCBI Taxonomy" id="990650"/>
    <lineage>
        <taxon>Eukaryota</taxon>
        <taxon>Fungi</taxon>
        <taxon>Dikarya</taxon>
        <taxon>Basidiomycota</taxon>
        <taxon>Agaricomycotina</taxon>
        <taxon>Agaricomycetes</taxon>
        <taxon>Phallomycetidae</taxon>
        <taxon>Geastrales</taxon>
        <taxon>Sphaerobolaceae</taxon>
        <taxon>Sphaerobolus</taxon>
    </lineage>
</organism>
<gene>
    <name evidence="3" type="ORF">M422DRAFT_786203</name>
</gene>
<dbReference type="HOGENOM" id="CLU_1403256_0_0_1"/>
<evidence type="ECO:0000313" key="4">
    <source>
        <dbReference type="Proteomes" id="UP000054279"/>
    </source>
</evidence>
<reference evidence="3 4" key="1">
    <citation type="submission" date="2014-06" db="EMBL/GenBank/DDBJ databases">
        <title>Evolutionary Origins and Diversification of the Mycorrhizal Mutualists.</title>
        <authorList>
            <consortium name="DOE Joint Genome Institute"/>
            <consortium name="Mycorrhizal Genomics Consortium"/>
            <person name="Kohler A."/>
            <person name="Kuo A."/>
            <person name="Nagy L.G."/>
            <person name="Floudas D."/>
            <person name="Copeland A."/>
            <person name="Barry K.W."/>
            <person name="Cichocki N."/>
            <person name="Veneault-Fourrey C."/>
            <person name="LaButti K."/>
            <person name="Lindquist E.A."/>
            <person name="Lipzen A."/>
            <person name="Lundell T."/>
            <person name="Morin E."/>
            <person name="Murat C."/>
            <person name="Riley R."/>
            <person name="Ohm R."/>
            <person name="Sun H."/>
            <person name="Tunlid A."/>
            <person name="Henrissat B."/>
            <person name="Grigoriev I.V."/>
            <person name="Hibbett D.S."/>
            <person name="Martin F."/>
        </authorList>
    </citation>
    <scope>NUCLEOTIDE SEQUENCE [LARGE SCALE GENOMIC DNA]</scope>
    <source>
        <strain evidence="3 4">SS14</strain>
    </source>
</reference>
<dbReference type="EMBL" id="KN837719">
    <property type="protein sequence ID" value="KIJ23326.1"/>
    <property type="molecule type" value="Genomic_DNA"/>
</dbReference>
<feature type="transmembrane region" description="Helical" evidence="2">
    <location>
        <begin position="150"/>
        <end position="168"/>
    </location>
</feature>
<evidence type="ECO:0000256" key="1">
    <source>
        <dbReference type="SAM" id="MobiDB-lite"/>
    </source>
</evidence>
<keyword evidence="2" id="KW-0472">Membrane</keyword>
<evidence type="ECO:0000313" key="3">
    <source>
        <dbReference type="EMBL" id="KIJ23326.1"/>
    </source>
</evidence>
<feature type="transmembrane region" description="Helical" evidence="2">
    <location>
        <begin position="125"/>
        <end position="144"/>
    </location>
</feature>
<name>A0A0C9UCZ6_SPHS4</name>
<proteinExistence type="predicted"/>
<accession>A0A0C9UCZ6</accession>
<protein>
    <recommendedName>
        <fullName evidence="5">Major facilitator superfamily (MFS) profile domain-containing protein</fullName>
    </recommendedName>
</protein>
<evidence type="ECO:0000256" key="2">
    <source>
        <dbReference type="SAM" id="Phobius"/>
    </source>
</evidence>
<dbReference type="AlphaFoldDB" id="A0A0C9UCZ6"/>
<dbReference type="Gene3D" id="1.20.1250.20">
    <property type="entry name" value="MFS general substrate transporter like domains"/>
    <property type="match status" value="1"/>
</dbReference>
<keyword evidence="2" id="KW-1133">Transmembrane helix</keyword>
<dbReference type="InterPro" id="IPR036259">
    <property type="entry name" value="MFS_trans_sf"/>
</dbReference>
<feature type="transmembrane region" description="Helical" evidence="2">
    <location>
        <begin position="93"/>
        <end position="118"/>
    </location>
</feature>
<keyword evidence="2" id="KW-0812">Transmembrane</keyword>
<dbReference type="OrthoDB" id="3026777at2759"/>
<dbReference type="SUPFAM" id="SSF103473">
    <property type="entry name" value="MFS general substrate transporter"/>
    <property type="match status" value="1"/>
</dbReference>